<dbReference type="RefSeq" id="WP_269123806.1">
    <property type="nucleotide sequence ID" value="NZ_JAPUBN010000011.1"/>
</dbReference>
<organism evidence="2 3">
    <name type="scientific">Marinomonas phaeophyticola</name>
    <dbReference type="NCBI Taxonomy" id="3004091"/>
    <lineage>
        <taxon>Bacteria</taxon>
        <taxon>Pseudomonadati</taxon>
        <taxon>Pseudomonadota</taxon>
        <taxon>Gammaproteobacteria</taxon>
        <taxon>Oceanospirillales</taxon>
        <taxon>Oceanospirillaceae</taxon>
        <taxon>Marinomonas</taxon>
    </lineage>
</organism>
<comment type="caution">
    <text evidence="2">The sequence shown here is derived from an EMBL/GenBank/DDBJ whole genome shotgun (WGS) entry which is preliminary data.</text>
</comment>
<dbReference type="SUPFAM" id="SSF51430">
    <property type="entry name" value="NAD(P)-linked oxidoreductase"/>
    <property type="match status" value="1"/>
</dbReference>
<dbReference type="InterPro" id="IPR023210">
    <property type="entry name" value="NADP_OxRdtase_dom"/>
</dbReference>
<dbReference type="Pfam" id="PF00248">
    <property type="entry name" value="Aldo_ket_red"/>
    <property type="match status" value="1"/>
</dbReference>
<accession>A0ABT4JS65</accession>
<dbReference type="CDD" id="cd19097">
    <property type="entry name" value="AKR_unchar"/>
    <property type="match status" value="1"/>
</dbReference>
<dbReference type="Gene3D" id="3.20.20.100">
    <property type="entry name" value="NADP-dependent oxidoreductase domain"/>
    <property type="match status" value="1"/>
</dbReference>
<evidence type="ECO:0000313" key="2">
    <source>
        <dbReference type="EMBL" id="MCZ2721223.1"/>
    </source>
</evidence>
<name>A0ABT4JS65_9GAMM</name>
<reference evidence="2" key="1">
    <citation type="submission" date="2022-12" db="EMBL/GenBank/DDBJ databases">
        <title>Marinomonas 15G1-11 sp. nov, isolated from marine algae.</title>
        <authorList>
            <person name="Butt M."/>
            <person name="Choi D.G."/>
            <person name="Kim J.M."/>
            <person name="Lee J.K."/>
            <person name="Baek J.H."/>
            <person name="Jeon C.O."/>
        </authorList>
    </citation>
    <scope>NUCLEOTIDE SEQUENCE</scope>
    <source>
        <strain evidence="2">15G1-11</strain>
    </source>
</reference>
<evidence type="ECO:0000259" key="1">
    <source>
        <dbReference type="Pfam" id="PF00248"/>
    </source>
</evidence>
<proteinExistence type="predicted"/>
<feature type="domain" description="NADP-dependent oxidoreductase" evidence="1">
    <location>
        <begin position="2"/>
        <end position="269"/>
    </location>
</feature>
<dbReference type="InterPro" id="IPR036812">
    <property type="entry name" value="NAD(P)_OxRdtase_dom_sf"/>
</dbReference>
<dbReference type="PANTHER" id="PTHR43312">
    <property type="entry name" value="D-THREO-ALDOSE 1-DEHYDROGENASE"/>
    <property type="match status" value="1"/>
</dbReference>
<dbReference type="Proteomes" id="UP001149719">
    <property type="component" value="Unassembled WGS sequence"/>
</dbReference>
<dbReference type="EMBL" id="JAPUBN010000011">
    <property type="protein sequence ID" value="MCZ2721223.1"/>
    <property type="molecule type" value="Genomic_DNA"/>
</dbReference>
<evidence type="ECO:0000313" key="3">
    <source>
        <dbReference type="Proteomes" id="UP001149719"/>
    </source>
</evidence>
<protein>
    <submittedName>
        <fullName evidence="2">Aldo/keto reductase</fullName>
    </submittedName>
</protein>
<dbReference type="InterPro" id="IPR053135">
    <property type="entry name" value="AKR2_Oxidoreductase"/>
</dbReference>
<sequence>MKLALGSVQFGVNYGVSNTLGKTQLDEVDKILRLAHSKGIATIDTAAAYGDAESALGRQDLTPFNIISKIKPIASNEKVFDCVLDCFSQTLNDLKQESIYGLLLHNSEDFNHYPEAANALTYLKQTGLVNKVGLSLYSPKQVNQNVLNFTDLIQIPANIYDQRFLRTHTLKKLKASNIEIHTRSAFLQGLILMSEGTWPRYFNPIKTQLINLHKVSKRLNITPLSLAINYVCNIKEIDKIVIGVNNAAQLEEILSSLENNIQDVDFDEFNLEDERFVNPANWKLT</sequence>
<keyword evidence="3" id="KW-1185">Reference proteome</keyword>
<dbReference type="PANTHER" id="PTHR43312:SF1">
    <property type="entry name" value="NADP-DEPENDENT OXIDOREDUCTASE DOMAIN-CONTAINING PROTEIN"/>
    <property type="match status" value="1"/>
</dbReference>
<gene>
    <name evidence="2" type="ORF">O1D97_06050</name>
</gene>